<dbReference type="KEGG" id="ccal:108632654"/>
<dbReference type="Gene3D" id="2.170.270.10">
    <property type="entry name" value="SET domain"/>
    <property type="match status" value="1"/>
</dbReference>
<name>A0AAJ7JGS5_9HYME</name>
<dbReference type="CTD" id="35538"/>
<dbReference type="PROSITE" id="PS01360">
    <property type="entry name" value="ZF_MYND_1"/>
    <property type="match status" value="1"/>
</dbReference>
<keyword evidence="7" id="KW-1185">Reference proteome</keyword>
<dbReference type="PROSITE" id="PS50280">
    <property type="entry name" value="SET"/>
    <property type="match status" value="1"/>
</dbReference>
<dbReference type="PANTHER" id="PTHR46455:SF2">
    <property type="entry name" value="AT24727P"/>
    <property type="match status" value="1"/>
</dbReference>
<accession>A0AAJ7JGS5</accession>
<dbReference type="InterPro" id="IPR053010">
    <property type="entry name" value="SET_SmydA-8"/>
</dbReference>
<evidence type="ECO:0000256" key="4">
    <source>
        <dbReference type="PROSITE-ProRule" id="PRU00134"/>
    </source>
</evidence>
<reference evidence="8" key="1">
    <citation type="submission" date="2025-08" db="UniProtKB">
        <authorList>
            <consortium name="RefSeq"/>
        </authorList>
    </citation>
    <scope>IDENTIFICATION</scope>
    <source>
        <tissue evidence="8">Whole body</tissue>
    </source>
</reference>
<dbReference type="GeneID" id="108632654"/>
<dbReference type="AlphaFoldDB" id="A0AAJ7JGS5"/>
<feature type="domain" description="MYND-type" evidence="6">
    <location>
        <begin position="9"/>
        <end position="45"/>
    </location>
</feature>
<dbReference type="Pfam" id="PF01753">
    <property type="entry name" value="zf-MYND"/>
    <property type="match status" value="1"/>
</dbReference>
<protein>
    <submittedName>
        <fullName evidence="8">SET domain-containing protein SmydA-8-like</fullName>
    </submittedName>
</protein>
<dbReference type="InterPro" id="IPR001214">
    <property type="entry name" value="SET_dom"/>
</dbReference>
<evidence type="ECO:0000313" key="8">
    <source>
        <dbReference type="RefSeq" id="XP_017892836.1"/>
    </source>
</evidence>
<dbReference type="PROSITE" id="PS50865">
    <property type="entry name" value="ZF_MYND_2"/>
    <property type="match status" value="1"/>
</dbReference>
<proteinExistence type="predicted"/>
<dbReference type="Proteomes" id="UP000694925">
    <property type="component" value="Unplaced"/>
</dbReference>
<evidence type="ECO:0000256" key="1">
    <source>
        <dbReference type="ARBA" id="ARBA00022723"/>
    </source>
</evidence>
<dbReference type="Gene3D" id="6.10.140.2220">
    <property type="match status" value="2"/>
</dbReference>
<dbReference type="InterPro" id="IPR002893">
    <property type="entry name" value="Znf_MYND"/>
</dbReference>
<dbReference type="PANTHER" id="PTHR46455">
    <property type="entry name" value="SET AND MYND DOMAIN CONTAINING, ARTHROPOD-SPECIFIC, MEMBER 4, ISOFORM A"/>
    <property type="match status" value="1"/>
</dbReference>
<organism evidence="7 8">
    <name type="scientific">Ceratina calcarata</name>
    <dbReference type="NCBI Taxonomy" id="156304"/>
    <lineage>
        <taxon>Eukaryota</taxon>
        <taxon>Metazoa</taxon>
        <taxon>Ecdysozoa</taxon>
        <taxon>Arthropoda</taxon>
        <taxon>Hexapoda</taxon>
        <taxon>Insecta</taxon>
        <taxon>Pterygota</taxon>
        <taxon>Neoptera</taxon>
        <taxon>Endopterygota</taxon>
        <taxon>Hymenoptera</taxon>
        <taxon>Apocrita</taxon>
        <taxon>Aculeata</taxon>
        <taxon>Apoidea</taxon>
        <taxon>Anthophila</taxon>
        <taxon>Apidae</taxon>
        <taxon>Ceratina</taxon>
        <taxon>Zadontomerus</taxon>
    </lineage>
</organism>
<dbReference type="CDD" id="cd20071">
    <property type="entry name" value="SET_SMYD"/>
    <property type="match status" value="1"/>
</dbReference>
<dbReference type="GO" id="GO:0008757">
    <property type="term" value="F:S-adenosylmethionine-dependent methyltransferase activity"/>
    <property type="evidence" value="ECO:0007669"/>
    <property type="project" value="UniProtKB-ARBA"/>
</dbReference>
<dbReference type="GO" id="GO:0008276">
    <property type="term" value="F:protein methyltransferase activity"/>
    <property type="evidence" value="ECO:0007669"/>
    <property type="project" value="UniProtKB-ARBA"/>
</dbReference>
<dbReference type="InterPro" id="IPR046341">
    <property type="entry name" value="SET_dom_sf"/>
</dbReference>
<dbReference type="Gene3D" id="1.10.220.160">
    <property type="match status" value="1"/>
</dbReference>
<dbReference type="RefSeq" id="XP_017892836.1">
    <property type="nucleotide sequence ID" value="XM_018037347.2"/>
</dbReference>
<feature type="domain" description="SET" evidence="5">
    <location>
        <begin position="46"/>
        <end position="280"/>
    </location>
</feature>
<sequence>MEREVEGVCSVCNEPAAFKCSGCKQQFYCKKEHQRLDWPKHKLKCLAFEIRESPELGRYLIASRDLNPGDSILSETPLVWGPALRTDQRICVGCGRKCTKTDTRCMICLWPACDVNCTGLRDKNRHGMECSFIVKAKIIPRCEVLLVIRMLILWRRKSKVWSSIEKLQSHQESRGPGTSAFDETVNVFECVKRFLSGSKNDSTSDMDIVAKICGLIDVNALETVPPEGCVAIYENACLLEHSCLANTRHSFSIDDKGRPKITVKAVCSIAKGSHLSTMYTHALWATKARREHLMETKYFSCHCERCSDPTELNTHLGTLKCPQDNGSILPKDPLDFNSTWGCDSCPGILSASEVSQFLGKIEEDVDQVMETAKKETLIDLLSRLTALLHPGHQQCITVSHSLIQLLPGDDPRKSELCKHIVKTTKTLDPYGVRLALYTAVALRELSTCPGEDRRRLLSEAVTLLSQEPKESAGEKLRILIESEL</sequence>
<evidence type="ECO:0000256" key="3">
    <source>
        <dbReference type="ARBA" id="ARBA00022833"/>
    </source>
</evidence>
<evidence type="ECO:0000259" key="6">
    <source>
        <dbReference type="PROSITE" id="PS50865"/>
    </source>
</evidence>
<gene>
    <name evidence="8" type="primary">LOC108632654</name>
</gene>
<dbReference type="SUPFAM" id="SSF82199">
    <property type="entry name" value="SET domain"/>
    <property type="match status" value="1"/>
</dbReference>
<evidence type="ECO:0000259" key="5">
    <source>
        <dbReference type="PROSITE" id="PS50280"/>
    </source>
</evidence>
<dbReference type="GO" id="GO:0008170">
    <property type="term" value="F:N-methyltransferase activity"/>
    <property type="evidence" value="ECO:0007669"/>
    <property type="project" value="UniProtKB-ARBA"/>
</dbReference>
<evidence type="ECO:0000256" key="2">
    <source>
        <dbReference type="ARBA" id="ARBA00022771"/>
    </source>
</evidence>
<evidence type="ECO:0000313" key="7">
    <source>
        <dbReference type="Proteomes" id="UP000694925"/>
    </source>
</evidence>
<keyword evidence="3" id="KW-0862">Zinc</keyword>
<dbReference type="SUPFAM" id="SSF144232">
    <property type="entry name" value="HIT/MYND zinc finger-like"/>
    <property type="match status" value="1"/>
</dbReference>
<keyword evidence="1" id="KW-0479">Metal-binding</keyword>
<keyword evidence="2 4" id="KW-0863">Zinc-finger</keyword>
<dbReference type="GO" id="GO:0008270">
    <property type="term" value="F:zinc ion binding"/>
    <property type="evidence" value="ECO:0007669"/>
    <property type="project" value="UniProtKB-KW"/>
</dbReference>